<evidence type="ECO:0000313" key="2">
    <source>
        <dbReference type="Proteomes" id="UP001337681"/>
    </source>
</evidence>
<name>A0ABU7H1D3_9SPHI</name>
<accession>A0ABU7H1D3</accession>
<dbReference type="Proteomes" id="UP001337681">
    <property type="component" value="Unassembled WGS sequence"/>
</dbReference>
<comment type="caution">
    <text evidence="1">The sequence shown here is derived from an EMBL/GenBank/DDBJ whole genome shotgun (WGS) entry which is preliminary data.</text>
</comment>
<keyword evidence="2" id="KW-1185">Reference proteome</keyword>
<dbReference type="RefSeq" id="WP_330145955.1">
    <property type="nucleotide sequence ID" value="NZ_JAZDQU010000002.1"/>
</dbReference>
<gene>
    <name evidence="1" type="ORF">VRU49_06400</name>
</gene>
<organism evidence="1 2">
    <name type="scientific">Pedobacter flavus</name>
    <dbReference type="NCBI Taxonomy" id="3113906"/>
    <lineage>
        <taxon>Bacteria</taxon>
        <taxon>Pseudomonadati</taxon>
        <taxon>Bacteroidota</taxon>
        <taxon>Sphingobacteriia</taxon>
        <taxon>Sphingobacteriales</taxon>
        <taxon>Sphingobacteriaceae</taxon>
        <taxon>Pedobacter</taxon>
    </lineage>
</organism>
<dbReference type="EMBL" id="JAZDQU010000002">
    <property type="protein sequence ID" value="MEE1885051.1"/>
    <property type="molecule type" value="Genomic_DNA"/>
</dbReference>
<reference evidence="1 2" key="1">
    <citation type="submission" date="2024-01" db="EMBL/GenBank/DDBJ databases">
        <title>Pedobacter sp. nov., isolated from oil-contaminated soil.</title>
        <authorList>
            <person name="Le N.T.T."/>
        </authorList>
    </citation>
    <scope>NUCLEOTIDE SEQUENCE [LARGE SCALE GENOMIC DNA]</scope>
    <source>
        <strain evidence="1 2">VNH31</strain>
    </source>
</reference>
<sequence>MSSYYDPKIAAMGAIAIRLDYLYTQGKVLDSNSIDLIGIQPLDPIAKGGLINNTENIGV</sequence>
<evidence type="ECO:0000313" key="1">
    <source>
        <dbReference type="EMBL" id="MEE1885051.1"/>
    </source>
</evidence>
<protein>
    <submittedName>
        <fullName evidence="1">Uncharacterized protein</fullName>
    </submittedName>
</protein>
<proteinExistence type="predicted"/>